<organism evidence="1 2">
    <name type="scientific">Parascaris equorum</name>
    <name type="common">Equine roundworm</name>
    <dbReference type="NCBI Taxonomy" id="6256"/>
    <lineage>
        <taxon>Eukaryota</taxon>
        <taxon>Metazoa</taxon>
        <taxon>Ecdysozoa</taxon>
        <taxon>Nematoda</taxon>
        <taxon>Chromadorea</taxon>
        <taxon>Rhabditida</taxon>
        <taxon>Spirurina</taxon>
        <taxon>Ascaridomorpha</taxon>
        <taxon>Ascaridoidea</taxon>
        <taxon>Ascarididae</taxon>
        <taxon>Parascaris</taxon>
    </lineage>
</organism>
<accession>A0A914R4C9</accession>
<evidence type="ECO:0000313" key="1">
    <source>
        <dbReference type="Proteomes" id="UP000887564"/>
    </source>
</evidence>
<sequence>MAALMKQTYSTANAVIKEDNAVCSFTYKWGGGGMEY</sequence>
<dbReference type="AlphaFoldDB" id="A0A914R4C9"/>
<evidence type="ECO:0000313" key="2">
    <source>
        <dbReference type="WBParaSite" id="PEQ_0000130601-mRNA-1"/>
    </source>
</evidence>
<protein>
    <submittedName>
        <fullName evidence="2">Uncharacterized protein</fullName>
    </submittedName>
</protein>
<reference evidence="2" key="1">
    <citation type="submission" date="2022-11" db="UniProtKB">
        <authorList>
            <consortium name="WormBaseParasite"/>
        </authorList>
    </citation>
    <scope>IDENTIFICATION</scope>
</reference>
<name>A0A914R4C9_PAREQ</name>
<dbReference type="WBParaSite" id="PEQ_0000130601-mRNA-1">
    <property type="protein sequence ID" value="PEQ_0000130601-mRNA-1"/>
    <property type="gene ID" value="PEQ_0000130601"/>
</dbReference>
<dbReference type="Proteomes" id="UP000887564">
    <property type="component" value="Unplaced"/>
</dbReference>
<proteinExistence type="predicted"/>
<keyword evidence="1" id="KW-1185">Reference proteome</keyword>